<feature type="non-terminal residue" evidence="12">
    <location>
        <position position="86"/>
    </location>
</feature>
<evidence type="ECO:0000256" key="7">
    <source>
        <dbReference type="ARBA" id="ARBA00023017"/>
    </source>
</evidence>
<dbReference type="InterPro" id="IPR022780">
    <property type="entry name" value="Dynein_light_int_chain"/>
</dbReference>
<protein>
    <recommendedName>
        <fullName evidence="10">Dynein light intermediate chain</fullName>
    </recommendedName>
</protein>
<comment type="subcellular location">
    <subcellularLocation>
        <location evidence="1 10">Cytoplasm</location>
        <location evidence="1 10">Cytoskeleton</location>
    </subcellularLocation>
</comment>
<dbReference type="EMBL" id="HACG01027499">
    <property type="protein sequence ID" value="CEK74364.1"/>
    <property type="molecule type" value="Transcribed_RNA"/>
</dbReference>
<dbReference type="AlphaFoldDB" id="A0A0B7A0E1"/>
<evidence type="ECO:0000256" key="5">
    <source>
        <dbReference type="ARBA" id="ARBA00022741"/>
    </source>
</evidence>
<dbReference type="InterPro" id="IPR008467">
    <property type="entry name" value="Dynein1_light_intermed_chain"/>
</dbReference>
<evidence type="ECO:0000313" key="12">
    <source>
        <dbReference type="EMBL" id="CEK74364.1"/>
    </source>
</evidence>
<feature type="non-terminal residue" evidence="12">
    <location>
        <position position="1"/>
    </location>
</feature>
<evidence type="ECO:0000256" key="1">
    <source>
        <dbReference type="ARBA" id="ARBA00004245"/>
    </source>
</evidence>
<keyword evidence="4 10" id="KW-0493">Microtubule</keyword>
<dbReference type="GO" id="GO:0007018">
    <property type="term" value="P:microtubule-based movement"/>
    <property type="evidence" value="ECO:0007669"/>
    <property type="project" value="InterPro"/>
</dbReference>
<keyword evidence="5 10" id="KW-0547">Nucleotide-binding</keyword>
<keyword evidence="9 10" id="KW-0206">Cytoskeleton</keyword>
<feature type="region of interest" description="Disordered" evidence="11">
    <location>
        <begin position="50"/>
        <end position="86"/>
    </location>
</feature>
<evidence type="ECO:0000256" key="9">
    <source>
        <dbReference type="ARBA" id="ARBA00023212"/>
    </source>
</evidence>
<comment type="function">
    <text evidence="10">Acts as one of several non-catalytic accessory components of the cytoplasmic dynein 1 complex that are thought to be involved in linking dynein to cargos and to adapter proteins that regulate dynein function. Cytoplasmic dynein 1 acts as a motor for the intracellular retrograde motility of vesicles and organelles along microtubules. May play a role in binding dynein to membranous organelles or chromosomes.</text>
</comment>
<sequence length="86" mass="9496">VSMSQPWSLMETLHKWVDVLSEHVNKLRVSPSKMLEYEQSLVRAFQAYTEPGDGPIATQAPHRGEINPLHPSAASGSEEESNLPLG</sequence>
<dbReference type="PANTHER" id="PTHR12688:SF0">
    <property type="entry name" value="DYNEIN LIGHT INTERMEDIATE CHAIN"/>
    <property type="match status" value="1"/>
</dbReference>
<evidence type="ECO:0000256" key="4">
    <source>
        <dbReference type="ARBA" id="ARBA00022701"/>
    </source>
</evidence>
<dbReference type="GO" id="GO:0000226">
    <property type="term" value="P:microtubule cytoskeleton organization"/>
    <property type="evidence" value="ECO:0007669"/>
    <property type="project" value="TreeGrafter"/>
</dbReference>
<dbReference type="GO" id="GO:0005524">
    <property type="term" value="F:ATP binding"/>
    <property type="evidence" value="ECO:0007669"/>
    <property type="project" value="UniProtKB-KW"/>
</dbReference>
<reference evidence="12" key="1">
    <citation type="submission" date="2014-12" db="EMBL/GenBank/DDBJ databases">
        <title>Insight into the proteome of Arion vulgaris.</title>
        <authorList>
            <person name="Aradska J."/>
            <person name="Bulat T."/>
            <person name="Smidak R."/>
            <person name="Sarate P."/>
            <person name="Gangsoo J."/>
            <person name="Sialana F."/>
            <person name="Bilban M."/>
            <person name="Lubec G."/>
        </authorList>
    </citation>
    <scope>NUCLEOTIDE SEQUENCE</scope>
    <source>
        <tissue evidence="12">Skin</tissue>
    </source>
</reference>
<organism evidence="12">
    <name type="scientific">Arion vulgaris</name>
    <dbReference type="NCBI Taxonomy" id="1028688"/>
    <lineage>
        <taxon>Eukaryota</taxon>
        <taxon>Metazoa</taxon>
        <taxon>Spiralia</taxon>
        <taxon>Lophotrochozoa</taxon>
        <taxon>Mollusca</taxon>
        <taxon>Gastropoda</taxon>
        <taxon>Heterobranchia</taxon>
        <taxon>Euthyneura</taxon>
        <taxon>Panpulmonata</taxon>
        <taxon>Eupulmonata</taxon>
        <taxon>Stylommatophora</taxon>
        <taxon>Helicina</taxon>
        <taxon>Arionoidea</taxon>
        <taxon>Arionidae</taxon>
        <taxon>Arion</taxon>
    </lineage>
</organism>
<evidence type="ECO:0000256" key="3">
    <source>
        <dbReference type="ARBA" id="ARBA00022490"/>
    </source>
</evidence>
<keyword evidence="6 10" id="KW-0067">ATP-binding</keyword>
<evidence type="ECO:0000256" key="10">
    <source>
        <dbReference type="RuleBase" id="RU366047"/>
    </source>
</evidence>
<gene>
    <name evidence="12" type="primary">ORF90760</name>
</gene>
<dbReference type="GO" id="GO:0005813">
    <property type="term" value="C:centrosome"/>
    <property type="evidence" value="ECO:0007669"/>
    <property type="project" value="TreeGrafter"/>
</dbReference>
<dbReference type="GO" id="GO:0005868">
    <property type="term" value="C:cytoplasmic dynein complex"/>
    <property type="evidence" value="ECO:0007669"/>
    <property type="project" value="UniProtKB-UniRule"/>
</dbReference>
<comment type="similarity">
    <text evidence="10">Belongs to the dynein light intermediate chain family.</text>
</comment>
<proteinExistence type="inferred from homology"/>
<accession>A0A0B7A0E1</accession>
<dbReference type="PANTHER" id="PTHR12688">
    <property type="entry name" value="DYNEIN LIGHT INTERMEDIATE CHAIN"/>
    <property type="match status" value="1"/>
</dbReference>
<evidence type="ECO:0000256" key="11">
    <source>
        <dbReference type="SAM" id="MobiDB-lite"/>
    </source>
</evidence>
<feature type="compositionally biased region" description="Acidic residues" evidence="11">
    <location>
        <begin position="77"/>
        <end position="86"/>
    </location>
</feature>
<evidence type="ECO:0000256" key="2">
    <source>
        <dbReference type="ARBA" id="ARBA00022448"/>
    </source>
</evidence>
<dbReference type="GO" id="GO:0045504">
    <property type="term" value="F:dynein heavy chain binding"/>
    <property type="evidence" value="ECO:0007669"/>
    <property type="project" value="TreeGrafter"/>
</dbReference>
<dbReference type="Pfam" id="PF05783">
    <property type="entry name" value="DLIC"/>
    <property type="match status" value="1"/>
</dbReference>
<keyword evidence="8 10" id="KW-0505">Motor protein</keyword>
<name>A0A0B7A0E1_9EUPU</name>
<comment type="subunit">
    <text evidence="10">Homodimer. The cytoplasmic dynein 1 complex consists of two catalytic heavy chains (HCs) and a number of non-catalytic subunits presented by intermediate chains (ICs).</text>
</comment>
<evidence type="ECO:0000256" key="8">
    <source>
        <dbReference type="ARBA" id="ARBA00023175"/>
    </source>
</evidence>
<evidence type="ECO:0000256" key="6">
    <source>
        <dbReference type="ARBA" id="ARBA00022840"/>
    </source>
</evidence>
<keyword evidence="7 10" id="KW-0243">Dynein</keyword>
<dbReference type="GO" id="GO:0005874">
    <property type="term" value="C:microtubule"/>
    <property type="evidence" value="ECO:0007669"/>
    <property type="project" value="UniProtKB-KW"/>
</dbReference>
<keyword evidence="3 10" id="KW-0963">Cytoplasm</keyword>
<keyword evidence="2 10" id="KW-0813">Transport</keyword>